<organism evidence="1 2">
    <name type="scientific">Racocetra persica</name>
    <dbReference type="NCBI Taxonomy" id="160502"/>
    <lineage>
        <taxon>Eukaryota</taxon>
        <taxon>Fungi</taxon>
        <taxon>Fungi incertae sedis</taxon>
        <taxon>Mucoromycota</taxon>
        <taxon>Glomeromycotina</taxon>
        <taxon>Glomeromycetes</taxon>
        <taxon>Diversisporales</taxon>
        <taxon>Gigasporaceae</taxon>
        <taxon>Racocetra</taxon>
    </lineage>
</organism>
<accession>A0ACA9S2V4</accession>
<evidence type="ECO:0000313" key="2">
    <source>
        <dbReference type="Proteomes" id="UP000789920"/>
    </source>
</evidence>
<gene>
    <name evidence="1" type="ORF">RPERSI_LOCUS25743</name>
</gene>
<dbReference type="Proteomes" id="UP000789920">
    <property type="component" value="Unassembled WGS sequence"/>
</dbReference>
<reference evidence="1" key="1">
    <citation type="submission" date="2021-06" db="EMBL/GenBank/DDBJ databases">
        <authorList>
            <person name="Kallberg Y."/>
            <person name="Tangrot J."/>
            <person name="Rosling A."/>
        </authorList>
    </citation>
    <scope>NUCLEOTIDE SEQUENCE</scope>
    <source>
        <strain evidence="1">MA461A</strain>
    </source>
</reference>
<comment type="caution">
    <text evidence="1">The sequence shown here is derived from an EMBL/GenBank/DDBJ whole genome shotgun (WGS) entry which is preliminary data.</text>
</comment>
<evidence type="ECO:0000313" key="1">
    <source>
        <dbReference type="EMBL" id="CAG8822177.1"/>
    </source>
</evidence>
<feature type="non-terminal residue" evidence="1">
    <location>
        <position position="1"/>
    </location>
</feature>
<protein>
    <submittedName>
        <fullName evidence="1">15007_t:CDS:1</fullName>
    </submittedName>
</protein>
<keyword evidence="2" id="KW-1185">Reference proteome</keyword>
<feature type="non-terminal residue" evidence="1">
    <location>
        <position position="45"/>
    </location>
</feature>
<name>A0ACA9S2V4_9GLOM</name>
<dbReference type="EMBL" id="CAJVQC010085871">
    <property type="protein sequence ID" value="CAG8822177.1"/>
    <property type="molecule type" value="Genomic_DNA"/>
</dbReference>
<proteinExistence type="predicted"/>
<sequence length="45" mass="5155">HDLAMAQVVVNNIERYYSNDDFKAIVFKEAIRALTALKNFNGLKL</sequence>